<name>A0A1G8S5K7_9FIRM</name>
<sequence>MSNFKLHHLITTGAREAEMVEALLNGNNIFDFLV</sequence>
<dbReference type="EMBL" id="SOAA01000031">
    <property type="protein sequence ID" value="TDS26857.1"/>
    <property type="molecule type" value="Genomic_DNA"/>
</dbReference>
<evidence type="ECO:0000313" key="2">
    <source>
        <dbReference type="EMBL" id="TDS26857.1"/>
    </source>
</evidence>
<evidence type="ECO:0000313" key="4">
    <source>
        <dbReference type="Proteomes" id="UP000295758"/>
    </source>
</evidence>
<gene>
    <name evidence="2" type="ORF">BY453_1319</name>
    <name evidence="1" type="ORF">SAMN04515654_13713</name>
</gene>
<proteinExistence type="predicted"/>
<dbReference type="EMBL" id="FNEH01000037">
    <property type="protein sequence ID" value="SDJ24534.1"/>
    <property type="molecule type" value="Genomic_DNA"/>
</dbReference>
<reference evidence="2 4" key="2">
    <citation type="submission" date="2019-03" db="EMBL/GenBank/DDBJ databases">
        <title>Deep subsurface shale carbon reservoir microbial communities from Ohio and West Virginia, USA.</title>
        <authorList>
            <person name="Wrighton K."/>
        </authorList>
    </citation>
    <scope>NUCLEOTIDE SEQUENCE [LARGE SCALE GENOMIC DNA]</scope>
    <source>
        <strain evidence="2 4">UTICA-S4D12</strain>
    </source>
</reference>
<dbReference type="Proteomes" id="UP000295758">
    <property type="component" value="Unassembled WGS sequence"/>
</dbReference>
<organism evidence="1 3">
    <name type="scientific">Halanaerobium congolense</name>
    <dbReference type="NCBI Taxonomy" id="54121"/>
    <lineage>
        <taxon>Bacteria</taxon>
        <taxon>Bacillati</taxon>
        <taxon>Bacillota</taxon>
        <taxon>Clostridia</taxon>
        <taxon>Halanaerobiales</taxon>
        <taxon>Halanaerobiaceae</taxon>
        <taxon>Halanaerobium</taxon>
    </lineage>
</organism>
<accession>A0A1G8S5K7</accession>
<protein>
    <submittedName>
        <fullName evidence="1">Uncharacterized protein</fullName>
    </submittedName>
</protein>
<dbReference type="AlphaFoldDB" id="A0A1G8S5K7"/>
<reference evidence="1 3" key="1">
    <citation type="submission" date="2016-10" db="EMBL/GenBank/DDBJ databases">
        <authorList>
            <person name="de Groot N.N."/>
        </authorList>
    </citation>
    <scope>NUCLEOTIDE SEQUENCE [LARGE SCALE GENOMIC DNA]</scope>
    <source>
        <strain evidence="1 3">WG7</strain>
    </source>
</reference>
<evidence type="ECO:0000313" key="1">
    <source>
        <dbReference type="EMBL" id="SDJ24534.1"/>
    </source>
</evidence>
<evidence type="ECO:0000313" key="3">
    <source>
        <dbReference type="Proteomes" id="UP000198945"/>
    </source>
</evidence>
<dbReference type="Proteomes" id="UP000198945">
    <property type="component" value="Unassembled WGS sequence"/>
</dbReference>